<proteinExistence type="predicted"/>
<sequence>MEISKELSLIIKDKDINDIDSYKTDIDKLIESKDILFLRLYSNEEKANNFSNKSSDKVFEYGKWREGKEYIGGIYSTDKNNKNQTIYFIYRIPENKIFEIYPLIHNTIMYATPLVMIGYAVIEIINKKRNLNK</sequence>
<keyword evidence="1" id="KW-0472">Membrane</keyword>
<evidence type="ECO:0000313" key="2">
    <source>
        <dbReference type="EMBL" id="MDK2564253.1"/>
    </source>
</evidence>
<reference evidence="2 3" key="1">
    <citation type="submission" date="2023-05" db="EMBL/GenBank/DDBJ databases">
        <title>Rombocin, a short stable natural nisin variant, displays selective antimicrobial activity against Listeria monocytogenes and employs dual mode of action to kill target bacterial strains.</title>
        <authorList>
            <person name="Wambui J."/>
            <person name="Stephan R."/>
            <person name="Kuipers O.P."/>
        </authorList>
    </citation>
    <scope>NUCLEOTIDE SEQUENCE [LARGE SCALE GENOMIC DNA]</scope>
    <source>
        <strain evidence="2 3">RC002</strain>
    </source>
</reference>
<comment type="caution">
    <text evidence="2">The sequence shown here is derived from an EMBL/GenBank/DDBJ whole genome shotgun (WGS) entry which is preliminary data.</text>
</comment>
<keyword evidence="3" id="KW-1185">Reference proteome</keyword>
<feature type="transmembrane region" description="Helical" evidence="1">
    <location>
        <begin position="108"/>
        <end position="125"/>
    </location>
</feature>
<keyword evidence="1" id="KW-1133">Transmembrane helix</keyword>
<evidence type="ECO:0000256" key="1">
    <source>
        <dbReference type="SAM" id="Phobius"/>
    </source>
</evidence>
<organism evidence="2 3">
    <name type="scientific">Romboutsia sedimentorum</name>
    <dbReference type="NCBI Taxonomy" id="1368474"/>
    <lineage>
        <taxon>Bacteria</taxon>
        <taxon>Bacillati</taxon>
        <taxon>Bacillota</taxon>
        <taxon>Clostridia</taxon>
        <taxon>Peptostreptococcales</taxon>
        <taxon>Peptostreptococcaceae</taxon>
        <taxon>Romboutsia</taxon>
    </lineage>
</organism>
<evidence type="ECO:0000313" key="3">
    <source>
        <dbReference type="Proteomes" id="UP001301012"/>
    </source>
</evidence>
<accession>A0ABT7EBF4</accession>
<protein>
    <submittedName>
        <fullName evidence="2">Uncharacterized protein</fullName>
    </submittedName>
</protein>
<dbReference type="Proteomes" id="UP001301012">
    <property type="component" value="Unassembled WGS sequence"/>
</dbReference>
<name>A0ABT7EBF4_9FIRM</name>
<dbReference type="EMBL" id="JASKYM010000006">
    <property type="protein sequence ID" value="MDK2564253.1"/>
    <property type="molecule type" value="Genomic_DNA"/>
</dbReference>
<keyword evidence="1" id="KW-0812">Transmembrane</keyword>
<dbReference type="RefSeq" id="WP_284133181.1">
    <property type="nucleotide sequence ID" value="NZ_JASKYM010000006.1"/>
</dbReference>
<gene>
    <name evidence="2" type="ORF">QOZ84_11890</name>
</gene>